<dbReference type="AlphaFoldDB" id="A0A9Q0T1G5"/>
<sequence length="25" mass="2773">MIAGFLVFLAGTEQRMVIFVSVCKL</sequence>
<evidence type="ECO:0000313" key="2">
    <source>
        <dbReference type="Proteomes" id="UP001151532"/>
    </source>
</evidence>
<proteinExistence type="predicted"/>
<dbReference type="Proteomes" id="UP001151532">
    <property type="component" value="Chromosome 6"/>
</dbReference>
<gene>
    <name evidence="1" type="ORF">OIU79_011451</name>
</gene>
<reference evidence="1" key="1">
    <citation type="submission" date="2022-11" db="EMBL/GenBank/DDBJ databases">
        <authorList>
            <person name="Hyden B.L."/>
            <person name="Feng K."/>
            <person name="Yates T."/>
            <person name="Jawdy S."/>
            <person name="Smart L.B."/>
            <person name="Muchero W."/>
        </authorList>
    </citation>
    <scope>NUCLEOTIDE SEQUENCE</scope>
    <source>
        <tissue evidence="1">Shoot tip</tissue>
    </source>
</reference>
<keyword evidence="2" id="KW-1185">Reference proteome</keyword>
<protein>
    <submittedName>
        <fullName evidence="1">Uncharacterized protein</fullName>
    </submittedName>
</protein>
<reference evidence="1" key="2">
    <citation type="journal article" date="2023" name="Int. J. Mol. Sci.">
        <title>De Novo Assembly and Annotation of 11 Diverse Shrub Willow (Salix) Genomes Reveals Novel Gene Organization in Sex-Linked Regions.</title>
        <authorList>
            <person name="Hyden B."/>
            <person name="Feng K."/>
            <person name="Yates T.B."/>
            <person name="Jawdy S."/>
            <person name="Cereghino C."/>
            <person name="Smart L.B."/>
            <person name="Muchero W."/>
        </authorList>
    </citation>
    <scope>NUCLEOTIDE SEQUENCE</scope>
    <source>
        <tissue evidence="1">Shoot tip</tissue>
    </source>
</reference>
<organism evidence="1 2">
    <name type="scientific">Salix purpurea</name>
    <name type="common">Purple osier willow</name>
    <dbReference type="NCBI Taxonomy" id="77065"/>
    <lineage>
        <taxon>Eukaryota</taxon>
        <taxon>Viridiplantae</taxon>
        <taxon>Streptophyta</taxon>
        <taxon>Embryophyta</taxon>
        <taxon>Tracheophyta</taxon>
        <taxon>Spermatophyta</taxon>
        <taxon>Magnoliopsida</taxon>
        <taxon>eudicotyledons</taxon>
        <taxon>Gunneridae</taxon>
        <taxon>Pentapetalae</taxon>
        <taxon>rosids</taxon>
        <taxon>fabids</taxon>
        <taxon>Malpighiales</taxon>
        <taxon>Salicaceae</taxon>
        <taxon>Saliceae</taxon>
        <taxon>Salix</taxon>
    </lineage>
</organism>
<dbReference type="EMBL" id="JAPFFK010000017">
    <property type="protein sequence ID" value="KAJ6697894.1"/>
    <property type="molecule type" value="Genomic_DNA"/>
</dbReference>
<accession>A0A9Q0T1G5</accession>
<name>A0A9Q0T1G5_SALPP</name>
<comment type="caution">
    <text evidence="1">The sequence shown here is derived from an EMBL/GenBank/DDBJ whole genome shotgun (WGS) entry which is preliminary data.</text>
</comment>
<evidence type="ECO:0000313" key="1">
    <source>
        <dbReference type="EMBL" id="KAJ6697894.1"/>
    </source>
</evidence>